<gene>
    <name evidence="1" type="ORF">EDC24_2194</name>
</gene>
<protein>
    <submittedName>
        <fullName evidence="1">Uncharacterized protein</fullName>
    </submittedName>
</protein>
<keyword evidence="2" id="KW-1185">Reference proteome</keyword>
<evidence type="ECO:0000313" key="2">
    <source>
        <dbReference type="Proteomes" id="UP000276443"/>
    </source>
</evidence>
<dbReference type="Proteomes" id="UP000276443">
    <property type="component" value="Unassembled WGS sequence"/>
</dbReference>
<proteinExistence type="predicted"/>
<dbReference type="OrthoDB" id="2616991at2"/>
<reference evidence="1 2" key="1">
    <citation type="submission" date="2018-11" db="EMBL/GenBank/DDBJ databases">
        <title>Genomic Encyclopedia of Type Strains, Phase IV (KMG-IV): sequencing the most valuable type-strain genomes for metagenomic binning, comparative biology and taxonomic classification.</title>
        <authorList>
            <person name="Goeker M."/>
        </authorList>
    </citation>
    <scope>NUCLEOTIDE SEQUENCE [LARGE SCALE GENOMIC DNA]</scope>
    <source>
        <strain evidence="1 2">DSM 18090</strain>
    </source>
</reference>
<dbReference type="Pfam" id="PF20118">
    <property type="entry name" value="DUF6508"/>
    <property type="match status" value="1"/>
</dbReference>
<dbReference type="RefSeq" id="WP_124222427.1">
    <property type="nucleotide sequence ID" value="NZ_RKRF01000010.1"/>
</dbReference>
<dbReference type="AlphaFoldDB" id="A0A3N5B4G0"/>
<name>A0A3N5B4G0_9BACI</name>
<accession>A0A3N5B4G0</accession>
<sequence>MNQYENVLKYKDYFEDLKQDDVVTWRKQGDQGGAYGLPFPDYHTKFKEFIREVKNSNLLHKDYINLLEDSEFDINDINQSIEEADFENLRAILTLLIRRERFGDGNWASSVESGDFYYVLVRLEELID</sequence>
<organism evidence="1 2">
    <name type="scientific">Aquisalibacillus elongatus</name>
    <dbReference type="NCBI Taxonomy" id="485577"/>
    <lineage>
        <taxon>Bacteria</taxon>
        <taxon>Bacillati</taxon>
        <taxon>Bacillota</taxon>
        <taxon>Bacilli</taxon>
        <taxon>Bacillales</taxon>
        <taxon>Bacillaceae</taxon>
        <taxon>Aquisalibacillus</taxon>
    </lineage>
</organism>
<dbReference type="InterPro" id="IPR045425">
    <property type="entry name" value="DUF6508"/>
</dbReference>
<dbReference type="EMBL" id="RKRF01000010">
    <property type="protein sequence ID" value="RPF52203.1"/>
    <property type="molecule type" value="Genomic_DNA"/>
</dbReference>
<comment type="caution">
    <text evidence="1">The sequence shown here is derived from an EMBL/GenBank/DDBJ whole genome shotgun (WGS) entry which is preliminary data.</text>
</comment>
<evidence type="ECO:0000313" key="1">
    <source>
        <dbReference type="EMBL" id="RPF52203.1"/>
    </source>
</evidence>